<dbReference type="Pfam" id="PF24571">
    <property type="entry name" value="HEAT_SCC3-SA"/>
    <property type="match status" value="1"/>
</dbReference>
<organism evidence="4 5">
    <name type="scientific">Asbolus verrucosus</name>
    <name type="common">Desert ironclad beetle</name>
    <dbReference type="NCBI Taxonomy" id="1661398"/>
    <lineage>
        <taxon>Eukaryota</taxon>
        <taxon>Metazoa</taxon>
        <taxon>Ecdysozoa</taxon>
        <taxon>Arthropoda</taxon>
        <taxon>Hexapoda</taxon>
        <taxon>Insecta</taxon>
        <taxon>Pterygota</taxon>
        <taxon>Neoptera</taxon>
        <taxon>Endopterygota</taxon>
        <taxon>Coleoptera</taxon>
        <taxon>Polyphaga</taxon>
        <taxon>Cucujiformia</taxon>
        <taxon>Tenebrionidae</taxon>
        <taxon>Pimeliinae</taxon>
        <taxon>Asbolus</taxon>
    </lineage>
</organism>
<feature type="compositionally biased region" description="Low complexity" evidence="2">
    <location>
        <begin position="23"/>
        <end position="32"/>
    </location>
</feature>
<dbReference type="GO" id="GO:0008278">
    <property type="term" value="C:cohesin complex"/>
    <property type="evidence" value="ECO:0007669"/>
    <property type="project" value="TreeGrafter"/>
</dbReference>
<evidence type="ECO:0000256" key="2">
    <source>
        <dbReference type="SAM" id="MobiDB-lite"/>
    </source>
</evidence>
<evidence type="ECO:0000256" key="1">
    <source>
        <dbReference type="ARBA" id="ARBA00005486"/>
    </source>
</evidence>
<proteinExistence type="inferred from homology"/>
<accession>A0A482W5C3</accession>
<feature type="compositionally biased region" description="Polar residues" evidence="2">
    <location>
        <begin position="8"/>
        <end position="22"/>
    </location>
</feature>
<feature type="non-terminal residue" evidence="4">
    <location>
        <position position="1"/>
    </location>
</feature>
<dbReference type="EMBL" id="QDEB01026864">
    <property type="protein sequence ID" value="RZC40341.1"/>
    <property type="molecule type" value="Genomic_DNA"/>
</dbReference>
<comment type="caution">
    <text evidence="4">The sequence shown here is derived from an EMBL/GenBank/DDBJ whole genome shotgun (WGS) entry which is preliminary data.</text>
</comment>
<dbReference type="GO" id="GO:0000785">
    <property type="term" value="C:chromatin"/>
    <property type="evidence" value="ECO:0007669"/>
    <property type="project" value="TreeGrafter"/>
</dbReference>
<comment type="similarity">
    <text evidence="1">Belongs to the SCC3 family.</text>
</comment>
<sequence>KERESEQSKTTSTPRTGNTPAFSLSPSISSISHNEDSMEVDISDAENSNESSSNIRSTLEDIESPMDESTTDDIQRLLTKAKSIKWTGFWSSLKPKNKNSLYFRIMTEPADAESIVVDLFNLYNRNPEEGTMLILQLLVDLCGYKKLSIDKVYKFEQGNSKDVVKMMESDFLEPELRTVIDSFIALKFLTALVTLYKQFLAFLQEHTVDENSNTVEILDERKSTIENSIDFLYLIYDKNWLVLPLIALFIKLKYFVSCSLIPDKKCYIIRAKCAQEMVQWINLFPEIFIIKRRCLGRLMKLIVDHNEFVRKTALCACAKLMTSSSDELHNELKKRIELYLKFVSTRFIDTNYKIAMKAIAIFTAAIYRYSDHITKEYKMSIIQIIYNKNLLLAKTAGKFLVTYLRSQNRSDEQLLLSLSKIAFLTREFGERVPFLVESCIEFSNELQNWNVIVINLLLKHEIELNTRKHVLELMKESIRYSLTGRCSKSRHFIQEDSPQPADEHIAVADSIIPHFEGLVLTFQNDKKCLNHLVEILTFINFNHCRSKNLNPYYTEIFVLLKELFQTTTDKILIENICTIFSWFCEKQICYRLNANLNVLLFQIFDSVCDFYQIFGKELKRKRQFANFIIEINEINSQEILFKFLIHSVIENTTLPLTQRQKYLSKIADVIYLKAVPLDCFSKILRFYHTHYEEFGEIMNNILNQLQLNNPALPLLIMHTLAEIYKRIREQGPINILSEQSKQLKVKKSKHVIKHCIVIMLQFLSKKLAQTKVMKSQNDTLKLVNMAMSFAFSSEQNYPFLYFIRYFVRTLKEDAKSDA</sequence>
<feature type="compositionally biased region" description="Acidic residues" evidence="2">
    <location>
        <begin position="60"/>
        <end position="71"/>
    </location>
</feature>
<dbReference type="AlphaFoldDB" id="A0A482W5C3"/>
<dbReference type="OrthoDB" id="498590at2759"/>
<feature type="domain" description="Cohesin subunit SCC3/SA HEAT-repeats" evidence="3">
    <location>
        <begin position="434"/>
        <end position="621"/>
    </location>
</feature>
<dbReference type="GO" id="GO:0003682">
    <property type="term" value="F:chromatin binding"/>
    <property type="evidence" value="ECO:0007669"/>
    <property type="project" value="TreeGrafter"/>
</dbReference>
<dbReference type="GO" id="GO:0007062">
    <property type="term" value="P:sister chromatid cohesion"/>
    <property type="evidence" value="ECO:0007669"/>
    <property type="project" value="TreeGrafter"/>
</dbReference>
<dbReference type="PANTHER" id="PTHR11199">
    <property type="entry name" value="STROMAL ANTIGEN"/>
    <property type="match status" value="1"/>
</dbReference>
<dbReference type="InterPro" id="IPR039662">
    <property type="entry name" value="Cohesin_Scc3/SA"/>
</dbReference>
<dbReference type="SUPFAM" id="SSF48371">
    <property type="entry name" value="ARM repeat"/>
    <property type="match status" value="1"/>
</dbReference>
<reference evidence="4 5" key="1">
    <citation type="submission" date="2017-03" db="EMBL/GenBank/DDBJ databases">
        <title>Genome of the blue death feigning beetle - Asbolus verrucosus.</title>
        <authorList>
            <person name="Rider S.D."/>
        </authorList>
    </citation>
    <scope>NUCLEOTIDE SEQUENCE [LARGE SCALE GENOMIC DNA]</scope>
    <source>
        <strain evidence="4">Butters</strain>
        <tissue evidence="4">Head and leg muscle</tissue>
    </source>
</reference>
<feature type="region of interest" description="Disordered" evidence="2">
    <location>
        <begin position="1"/>
        <end position="71"/>
    </location>
</feature>
<name>A0A482W5C3_ASBVE</name>
<protein>
    <submittedName>
        <fullName evidence="4">Cohesin subunit SA-2-like</fullName>
    </submittedName>
</protein>
<keyword evidence="5" id="KW-1185">Reference proteome</keyword>
<gene>
    <name evidence="4" type="ORF">BDFB_004746</name>
</gene>
<dbReference type="GO" id="GO:0005634">
    <property type="term" value="C:nucleus"/>
    <property type="evidence" value="ECO:0007669"/>
    <property type="project" value="TreeGrafter"/>
</dbReference>
<evidence type="ECO:0000313" key="4">
    <source>
        <dbReference type="EMBL" id="RZC40341.1"/>
    </source>
</evidence>
<evidence type="ECO:0000313" key="5">
    <source>
        <dbReference type="Proteomes" id="UP000292052"/>
    </source>
</evidence>
<dbReference type="STRING" id="1661398.A0A482W5C3"/>
<dbReference type="PANTHER" id="PTHR11199:SF0">
    <property type="entry name" value="LD34181P-RELATED"/>
    <property type="match status" value="1"/>
</dbReference>
<dbReference type="Proteomes" id="UP000292052">
    <property type="component" value="Unassembled WGS sequence"/>
</dbReference>
<dbReference type="InterPro" id="IPR056396">
    <property type="entry name" value="HEAT_SCC3-SA"/>
</dbReference>
<evidence type="ECO:0000259" key="3">
    <source>
        <dbReference type="Pfam" id="PF24571"/>
    </source>
</evidence>
<dbReference type="InterPro" id="IPR016024">
    <property type="entry name" value="ARM-type_fold"/>
</dbReference>